<comment type="similarity">
    <text evidence="1">Belongs to the short-chain dehydrogenases/reductases (SDR) family.</text>
</comment>
<evidence type="ECO:0000313" key="3">
    <source>
        <dbReference type="Proteomes" id="UP000794436"/>
    </source>
</evidence>
<evidence type="ECO:0000256" key="1">
    <source>
        <dbReference type="RuleBase" id="RU000363"/>
    </source>
</evidence>
<dbReference type="InterPro" id="IPR036291">
    <property type="entry name" value="NAD(P)-bd_dom_sf"/>
</dbReference>
<dbReference type="PRINTS" id="PR00080">
    <property type="entry name" value="SDRFAMILY"/>
</dbReference>
<dbReference type="CDD" id="cd05325">
    <property type="entry name" value="carb_red_sniffer_like_SDR_c"/>
    <property type="match status" value="1"/>
</dbReference>
<evidence type="ECO:0000313" key="2">
    <source>
        <dbReference type="EMBL" id="TMW65470.1"/>
    </source>
</evidence>
<dbReference type="OrthoDB" id="68267at2759"/>
<dbReference type="InterPro" id="IPR002347">
    <property type="entry name" value="SDR_fam"/>
</dbReference>
<dbReference type="PANTHER" id="PTHR45458:SF1">
    <property type="entry name" value="SHORT CHAIN DEHYDROGENASE"/>
    <property type="match status" value="1"/>
</dbReference>
<dbReference type="InterPro" id="IPR052184">
    <property type="entry name" value="SDR_enzymes"/>
</dbReference>
<keyword evidence="3" id="KW-1185">Reference proteome</keyword>
<dbReference type="PANTHER" id="PTHR45458">
    <property type="entry name" value="SHORT-CHAIN DEHYDROGENASE/REDUCTASE SDR"/>
    <property type="match status" value="1"/>
</dbReference>
<reference evidence="2" key="1">
    <citation type="submission" date="2019-03" db="EMBL/GenBank/DDBJ databases">
        <title>Long read genome sequence of the mycoparasitic Pythium oligandrum ATCC 38472 isolated from sugarbeet rhizosphere.</title>
        <authorList>
            <person name="Gaulin E."/>
        </authorList>
    </citation>
    <scope>NUCLEOTIDE SEQUENCE</scope>
    <source>
        <strain evidence="2">ATCC 38472_TT</strain>
    </source>
</reference>
<dbReference type="Proteomes" id="UP000794436">
    <property type="component" value="Unassembled WGS sequence"/>
</dbReference>
<dbReference type="PRINTS" id="PR00081">
    <property type="entry name" value="GDHRDH"/>
</dbReference>
<dbReference type="SUPFAM" id="SSF51735">
    <property type="entry name" value="NAD(P)-binding Rossmann-fold domains"/>
    <property type="match status" value="1"/>
</dbReference>
<protein>
    <recommendedName>
        <fullName evidence="4">NAD(P)-binding protein</fullName>
    </recommendedName>
</protein>
<dbReference type="GO" id="GO:0016616">
    <property type="term" value="F:oxidoreductase activity, acting on the CH-OH group of donors, NAD or NADP as acceptor"/>
    <property type="evidence" value="ECO:0007669"/>
    <property type="project" value="TreeGrafter"/>
</dbReference>
<dbReference type="EMBL" id="SPLM01000037">
    <property type="protein sequence ID" value="TMW65470.1"/>
    <property type="molecule type" value="Genomic_DNA"/>
</dbReference>
<gene>
    <name evidence="2" type="ORF">Poli38472_008112</name>
</gene>
<proteinExistence type="inferred from homology"/>
<dbReference type="Pfam" id="PF00106">
    <property type="entry name" value="adh_short"/>
    <property type="match status" value="1"/>
</dbReference>
<dbReference type="Gene3D" id="3.40.50.720">
    <property type="entry name" value="NAD(P)-binding Rossmann-like Domain"/>
    <property type="match status" value="1"/>
</dbReference>
<dbReference type="AlphaFoldDB" id="A0A8K1CLJ2"/>
<accession>A0A8K1CLJ2</accession>
<organism evidence="2 3">
    <name type="scientific">Pythium oligandrum</name>
    <name type="common">Mycoparasitic fungus</name>
    <dbReference type="NCBI Taxonomy" id="41045"/>
    <lineage>
        <taxon>Eukaryota</taxon>
        <taxon>Sar</taxon>
        <taxon>Stramenopiles</taxon>
        <taxon>Oomycota</taxon>
        <taxon>Peronosporomycetes</taxon>
        <taxon>Pythiales</taxon>
        <taxon>Pythiaceae</taxon>
        <taxon>Pythium</taxon>
    </lineage>
</organism>
<name>A0A8K1CLJ2_PYTOL</name>
<sequence length="234" mass="24805">MASTPTKTVLITGASRGIGLALATQYQTAGWNVIGAVRNPAAADKLQALKPFKIVQLDTTDEASAQRAAKELEGVAIDILINNAGICVDEDFEAVTKESLLRQYEVNAVGPFLVTRALLSCLKSAVSATGSAKVVHITSSLGSITLYDGSIYYPGYRASKSGLNMLNAGISYKLKDEKITSVVLCPGYVATDLNNYSGVLKPEESAAAVFKVIDSLTFEDTGKYFNHEGASVAW</sequence>
<evidence type="ECO:0008006" key="4">
    <source>
        <dbReference type="Google" id="ProtNLM"/>
    </source>
</evidence>
<comment type="caution">
    <text evidence="2">The sequence shown here is derived from an EMBL/GenBank/DDBJ whole genome shotgun (WGS) entry which is preliminary data.</text>
</comment>